<reference evidence="1 2" key="1">
    <citation type="submission" date="2018-11" db="EMBL/GenBank/DDBJ databases">
        <title>Proposal to divide the Flavobacteriaceae and reorganize its genera based on Amino Acid Identity values calculated from whole genome sequences.</title>
        <authorList>
            <person name="Nicholson A.C."/>
            <person name="Gulvik C.A."/>
            <person name="Whitney A.M."/>
            <person name="Humrighouse B.W."/>
            <person name="Bell M."/>
            <person name="Holmes B."/>
            <person name="Steigerwalt A."/>
            <person name="Villarma A."/>
            <person name="Sheth M."/>
            <person name="Batra D."/>
            <person name="Pryor J."/>
            <person name="Bernardet J.-F."/>
            <person name="Hugo C."/>
            <person name="Kampfer P."/>
            <person name="Newman J."/>
            <person name="Mcquiston J.R."/>
        </authorList>
    </citation>
    <scope>NUCLEOTIDE SEQUENCE [LARGE SCALE GENOMIC DNA]</scope>
    <source>
        <strain evidence="1 2">DSM 15235</strain>
    </source>
</reference>
<sequence>MEKNIVINSLLKGSYKKNTFRLGKYSISFFLCRKPSILKKQFFAVEFEKKYDQKRVIVSHFWELRKQDDRTRMIHFKRNQILLKQNGQNNH</sequence>
<name>A0A3N0VY36_9FLAO</name>
<evidence type="ECO:0000313" key="2">
    <source>
        <dbReference type="Proteomes" id="UP000269375"/>
    </source>
</evidence>
<accession>A0A3N0VY36</accession>
<protein>
    <submittedName>
        <fullName evidence="1">Uncharacterized protein</fullName>
    </submittedName>
</protein>
<evidence type="ECO:0000313" key="1">
    <source>
        <dbReference type="EMBL" id="ROH97657.1"/>
    </source>
</evidence>
<comment type="caution">
    <text evidence="1">The sequence shown here is derived from an EMBL/GenBank/DDBJ whole genome shotgun (WGS) entry which is preliminary data.</text>
</comment>
<proteinExistence type="predicted"/>
<organism evidence="1 2">
    <name type="scientific">Chryseobacterium daecheongense</name>
    <dbReference type="NCBI Taxonomy" id="192389"/>
    <lineage>
        <taxon>Bacteria</taxon>
        <taxon>Pseudomonadati</taxon>
        <taxon>Bacteroidota</taxon>
        <taxon>Flavobacteriia</taxon>
        <taxon>Flavobacteriales</taxon>
        <taxon>Weeksellaceae</taxon>
        <taxon>Chryseobacterium group</taxon>
        <taxon>Chryseobacterium</taxon>
    </lineage>
</organism>
<gene>
    <name evidence="1" type="ORF">EGI05_09750</name>
</gene>
<dbReference type="Proteomes" id="UP000269375">
    <property type="component" value="Unassembled WGS sequence"/>
</dbReference>
<dbReference type="AlphaFoldDB" id="A0A3N0VY36"/>
<dbReference type="EMBL" id="RJTX01000002">
    <property type="protein sequence ID" value="ROH97657.1"/>
    <property type="molecule type" value="Genomic_DNA"/>
</dbReference>